<gene>
    <name evidence="2" type="ORF">ACFFJP_03390</name>
</gene>
<comment type="caution">
    <text evidence="2">The sequence shown here is derived from an EMBL/GenBank/DDBJ whole genome shotgun (WGS) entry which is preliminary data.</text>
</comment>
<accession>A0ABV6BCT2</accession>
<evidence type="ECO:0000313" key="2">
    <source>
        <dbReference type="EMBL" id="MFC0047333.1"/>
    </source>
</evidence>
<dbReference type="Proteomes" id="UP001589813">
    <property type="component" value="Unassembled WGS sequence"/>
</dbReference>
<sequence>MNKTLRRCLLPILLGCSGMAQASLLNADFSQGYQYWQAAVSWTDLQDGSSATESGDLFSTYPAAFSQSGSSVTLSTALQAQRELWSLLMYQDLQLNAVGAGKALWLQLDIQAVLSSTDDFYFAQLRDLDSNDVLDLSAGGRFDLTAWIGRNLTLEFGVQDNDFVLGDTLTFGQLQFDTQEVPAPASLLLVCSALLLLRRSAPTKGAQHHG</sequence>
<evidence type="ECO:0008006" key="4">
    <source>
        <dbReference type="Google" id="ProtNLM"/>
    </source>
</evidence>
<organism evidence="2 3">
    <name type="scientific">Rheinheimera tilapiae</name>
    <dbReference type="NCBI Taxonomy" id="875043"/>
    <lineage>
        <taxon>Bacteria</taxon>
        <taxon>Pseudomonadati</taxon>
        <taxon>Pseudomonadota</taxon>
        <taxon>Gammaproteobacteria</taxon>
        <taxon>Chromatiales</taxon>
        <taxon>Chromatiaceae</taxon>
        <taxon>Rheinheimera</taxon>
    </lineage>
</organism>
<proteinExistence type="predicted"/>
<dbReference type="RefSeq" id="WP_377240525.1">
    <property type="nucleotide sequence ID" value="NZ_JBHLXP010000001.1"/>
</dbReference>
<evidence type="ECO:0000256" key="1">
    <source>
        <dbReference type="SAM" id="SignalP"/>
    </source>
</evidence>
<keyword evidence="1" id="KW-0732">Signal</keyword>
<feature type="signal peptide" evidence="1">
    <location>
        <begin position="1"/>
        <end position="22"/>
    </location>
</feature>
<name>A0ABV6BCT2_9GAMM</name>
<keyword evidence="3" id="KW-1185">Reference proteome</keyword>
<feature type="chain" id="PRO_5047105726" description="PEP-CTERM sorting domain-containing protein" evidence="1">
    <location>
        <begin position="23"/>
        <end position="210"/>
    </location>
</feature>
<reference evidence="2 3" key="1">
    <citation type="submission" date="2024-09" db="EMBL/GenBank/DDBJ databases">
        <authorList>
            <person name="Sun Q."/>
            <person name="Mori K."/>
        </authorList>
    </citation>
    <scope>NUCLEOTIDE SEQUENCE [LARGE SCALE GENOMIC DNA]</scope>
    <source>
        <strain evidence="2 3">KCTC 23315</strain>
    </source>
</reference>
<evidence type="ECO:0000313" key="3">
    <source>
        <dbReference type="Proteomes" id="UP001589813"/>
    </source>
</evidence>
<protein>
    <recommendedName>
        <fullName evidence="4">PEP-CTERM sorting domain-containing protein</fullName>
    </recommendedName>
</protein>
<dbReference type="EMBL" id="JBHLXP010000001">
    <property type="protein sequence ID" value="MFC0047333.1"/>
    <property type="molecule type" value="Genomic_DNA"/>
</dbReference>